<evidence type="ECO:0000259" key="7">
    <source>
        <dbReference type="PROSITE" id="PS51986"/>
    </source>
</evidence>
<feature type="domain" description="GS catalytic" evidence="8">
    <location>
        <begin position="130"/>
        <end position="461"/>
    </location>
</feature>
<dbReference type="SUPFAM" id="SSF54368">
    <property type="entry name" value="Glutamine synthetase, N-terminal domain"/>
    <property type="match status" value="1"/>
</dbReference>
<dbReference type="OrthoDB" id="9807095at2"/>
<dbReference type="FunFam" id="3.30.590.10:FF:000005">
    <property type="entry name" value="Probable glutamine synthetase"/>
    <property type="match status" value="1"/>
</dbReference>
<dbReference type="SMART" id="SM01230">
    <property type="entry name" value="Gln-synt_C"/>
    <property type="match status" value="1"/>
</dbReference>
<evidence type="ECO:0000256" key="3">
    <source>
        <dbReference type="ARBA" id="ARBA00022741"/>
    </source>
</evidence>
<evidence type="ECO:0000259" key="8">
    <source>
        <dbReference type="PROSITE" id="PS51987"/>
    </source>
</evidence>
<dbReference type="GO" id="GO:0005524">
    <property type="term" value="F:ATP binding"/>
    <property type="evidence" value="ECO:0007669"/>
    <property type="project" value="UniProtKB-KW"/>
</dbReference>
<dbReference type="PANTHER" id="PTHR43785">
    <property type="entry name" value="GAMMA-GLUTAMYLPUTRESCINE SYNTHETASE"/>
    <property type="match status" value="1"/>
</dbReference>
<dbReference type="SUPFAM" id="SSF55931">
    <property type="entry name" value="Glutamine synthetase/guanido kinase"/>
    <property type="match status" value="1"/>
</dbReference>
<dbReference type="GO" id="GO:0004356">
    <property type="term" value="F:glutamine synthetase activity"/>
    <property type="evidence" value="ECO:0007669"/>
    <property type="project" value="InterPro"/>
</dbReference>
<sequence length="461" mass="51783">MTLASAYTEYRDGFLTLEELKTLHKSGDIDTVIVAVVDMQGRLQGKRLTSEFFLDGIYEHGTESCNYLLAVDVEMNTVPGFKISSWENGYGDLEMRPDMRTLRKVAWLERTAMVYCDFFTTSGQPVQESPRQMLITQLERLERLGLKAYVGTELEFIMFDDTYEEAQKAGYSNLTPSNLYNVDYSLLGTTKVEPLLQDIRTKMVSSGMYCEGAKGECNYGQHEITFRYQDALQSCDNHALYKNGAKEIAAQHGKSITFMAKYNQQEGSSCHIHLSFRTLEDEPVLAGEREHGFSTMMEHFIAGQLNCIEDFTYFFAPNINSYKRFVEGSFAPTAIAWGIDNRTCAVRVVGHGPGLRIENRVGGADLNPYLAVAAMIAAGIYGIENKLEMPDKMPGNAYTSDAQRLPTTLAAAREKLISSQLVLDVFGPDVVEHYAHAAQVEIEAYNATVTDWERIRGFERL</sequence>
<dbReference type="InterPro" id="IPR036651">
    <property type="entry name" value="Gln_synt_N_sf"/>
</dbReference>
<feature type="domain" description="GS beta-grasp" evidence="7">
    <location>
        <begin position="27"/>
        <end position="123"/>
    </location>
</feature>
<dbReference type="GO" id="GO:0006576">
    <property type="term" value="P:biogenic amine metabolic process"/>
    <property type="evidence" value="ECO:0007669"/>
    <property type="project" value="UniProtKB-ARBA"/>
</dbReference>
<evidence type="ECO:0000256" key="5">
    <source>
        <dbReference type="PROSITE-ProRule" id="PRU01330"/>
    </source>
</evidence>
<dbReference type="InterPro" id="IPR008147">
    <property type="entry name" value="Gln_synt_N"/>
</dbReference>
<dbReference type="InterPro" id="IPR008146">
    <property type="entry name" value="Gln_synth_cat_dom"/>
</dbReference>
<dbReference type="RefSeq" id="WP_083091881.1">
    <property type="nucleotide sequence ID" value="NZ_LXWF01000033.1"/>
</dbReference>
<dbReference type="InterPro" id="IPR014746">
    <property type="entry name" value="Gln_synth/guanido_kin_cat_dom"/>
</dbReference>
<dbReference type="FunFam" id="3.10.20.70:FF:000015">
    <property type="entry name" value="Putative glutamine synthetase"/>
    <property type="match status" value="1"/>
</dbReference>
<dbReference type="Gene3D" id="3.30.590.10">
    <property type="entry name" value="Glutamine synthetase/guanido kinase, catalytic domain"/>
    <property type="match status" value="1"/>
</dbReference>
<name>A0A1Y1RPA0_9MICC</name>
<dbReference type="GO" id="GO:0006542">
    <property type="term" value="P:glutamine biosynthetic process"/>
    <property type="evidence" value="ECO:0007669"/>
    <property type="project" value="InterPro"/>
</dbReference>
<organism evidence="9 10">
    <name type="scientific">Rothia nasimurium</name>
    <dbReference type="NCBI Taxonomy" id="85336"/>
    <lineage>
        <taxon>Bacteria</taxon>
        <taxon>Bacillati</taxon>
        <taxon>Actinomycetota</taxon>
        <taxon>Actinomycetes</taxon>
        <taxon>Micrococcales</taxon>
        <taxon>Micrococcaceae</taxon>
        <taxon>Rothia</taxon>
    </lineage>
</organism>
<dbReference type="PROSITE" id="PS51987">
    <property type="entry name" value="GS_CATALYTIC"/>
    <property type="match status" value="1"/>
</dbReference>
<dbReference type="PROSITE" id="PS51986">
    <property type="entry name" value="GS_BETA_GRASP"/>
    <property type="match status" value="1"/>
</dbReference>
<dbReference type="PANTHER" id="PTHR43785:SF12">
    <property type="entry name" value="TYPE-1 GLUTAMINE SYNTHETASE 2"/>
    <property type="match status" value="1"/>
</dbReference>
<evidence type="ECO:0000256" key="6">
    <source>
        <dbReference type="RuleBase" id="RU000384"/>
    </source>
</evidence>
<dbReference type="Gene3D" id="3.10.20.70">
    <property type="entry name" value="Glutamine synthetase, N-terminal domain"/>
    <property type="match status" value="1"/>
</dbReference>
<evidence type="ECO:0000256" key="1">
    <source>
        <dbReference type="ARBA" id="ARBA00009897"/>
    </source>
</evidence>
<keyword evidence="2" id="KW-0436">Ligase</keyword>
<reference evidence="9 10" key="1">
    <citation type="submission" date="2016-05" db="EMBL/GenBank/DDBJ databases">
        <title>Draft genome sequence of a porcine commensal Rothia nasimurium.</title>
        <authorList>
            <person name="Gaiser R.A."/>
            <person name="Van Baarlen P."/>
            <person name="Wells J.M."/>
        </authorList>
    </citation>
    <scope>NUCLEOTIDE SEQUENCE [LARGE SCALE GENOMIC DNA]</scope>
    <source>
        <strain evidence="9 10">PT-32</strain>
    </source>
</reference>
<dbReference type="Proteomes" id="UP000192359">
    <property type="component" value="Unassembled WGS sequence"/>
</dbReference>
<comment type="caution">
    <text evidence="9">The sequence shown here is derived from an EMBL/GenBank/DDBJ whole genome shotgun (WGS) entry which is preliminary data.</text>
</comment>
<accession>A0A1Y1RPA0</accession>
<proteinExistence type="inferred from homology"/>
<evidence type="ECO:0000313" key="9">
    <source>
        <dbReference type="EMBL" id="ORC17395.1"/>
    </source>
</evidence>
<dbReference type="EMBL" id="LXWF01000033">
    <property type="protein sequence ID" value="ORC17395.1"/>
    <property type="molecule type" value="Genomic_DNA"/>
</dbReference>
<gene>
    <name evidence="9" type="ORF">A7979_03060</name>
</gene>
<evidence type="ECO:0000313" key="10">
    <source>
        <dbReference type="Proteomes" id="UP000192359"/>
    </source>
</evidence>
<dbReference type="GO" id="GO:0042402">
    <property type="term" value="P:biogenic amine catabolic process"/>
    <property type="evidence" value="ECO:0007669"/>
    <property type="project" value="UniProtKB-ARBA"/>
</dbReference>
<evidence type="ECO:0000256" key="4">
    <source>
        <dbReference type="ARBA" id="ARBA00022840"/>
    </source>
</evidence>
<dbReference type="Pfam" id="PF00120">
    <property type="entry name" value="Gln-synt_C"/>
    <property type="match status" value="1"/>
</dbReference>
<keyword evidence="4" id="KW-0067">ATP-binding</keyword>
<dbReference type="AlphaFoldDB" id="A0A1Y1RPA0"/>
<keyword evidence="3" id="KW-0547">Nucleotide-binding</keyword>
<comment type="similarity">
    <text evidence="1 5 6">Belongs to the glutamine synthetase family.</text>
</comment>
<keyword evidence="10" id="KW-1185">Reference proteome</keyword>
<evidence type="ECO:0000256" key="2">
    <source>
        <dbReference type="ARBA" id="ARBA00022598"/>
    </source>
</evidence>
<protein>
    <submittedName>
        <fullName evidence="9">Glutamine synthetase</fullName>
    </submittedName>
</protein>